<dbReference type="EMBL" id="CM010633">
    <property type="protein sequence ID" value="RID60228.1"/>
    <property type="molecule type" value="Genomic_DNA"/>
</dbReference>
<accession>A0A397Z5H7</accession>
<gene>
    <name evidence="1" type="ORF">BRARA_F03399</name>
</gene>
<reference evidence="1 2" key="1">
    <citation type="submission" date="2018-06" db="EMBL/GenBank/DDBJ databases">
        <title>WGS assembly of Brassica rapa FPsc.</title>
        <authorList>
            <person name="Bowman J."/>
            <person name="Kohchi T."/>
            <person name="Yamato K."/>
            <person name="Jenkins J."/>
            <person name="Shu S."/>
            <person name="Ishizaki K."/>
            <person name="Yamaoka S."/>
            <person name="Nishihama R."/>
            <person name="Nakamura Y."/>
            <person name="Berger F."/>
            <person name="Adam C."/>
            <person name="Aki S."/>
            <person name="Althoff F."/>
            <person name="Araki T."/>
            <person name="Arteaga-Vazquez M."/>
            <person name="Balasubrmanian S."/>
            <person name="Bauer D."/>
            <person name="Boehm C."/>
            <person name="Briginshaw L."/>
            <person name="Caballero-Perez J."/>
            <person name="Catarino B."/>
            <person name="Chen F."/>
            <person name="Chiyoda S."/>
            <person name="Chovatia M."/>
            <person name="Davies K."/>
            <person name="Delmans M."/>
            <person name="Demura T."/>
            <person name="Dierschke T."/>
            <person name="Dolan L."/>
            <person name="Dorantes-Acosta A."/>
            <person name="Eklund D."/>
            <person name="Florent S."/>
            <person name="Flores-Sandoval E."/>
            <person name="Fujiyama A."/>
            <person name="Fukuzawa H."/>
            <person name="Galik B."/>
            <person name="Grimanelli D."/>
            <person name="Grimwood J."/>
            <person name="Grossniklaus U."/>
            <person name="Hamada T."/>
            <person name="Haseloff J."/>
            <person name="Hetherington A."/>
            <person name="Higo A."/>
            <person name="Hirakawa Y."/>
            <person name="Hundley H."/>
            <person name="Ikeda Y."/>
            <person name="Inoue K."/>
            <person name="Inoue S."/>
            <person name="Ishida S."/>
            <person name="Jia Q."/>
            <person name="Kakita M."/>
            <person name="Kanazawa T."/>
            <person name="Kawai Y."/>
            <person name="Kawashima T."/>
            <person name="Kennedy M."/>
            <person name="Kinose K."/>
            <person name="Kinoshita T."/>
            <person name="Kohara Y."/>
            <person name="Koide E."/>
            <person name="Komatsu K."/>
            <person name="Kopischke S."/>
            <person name="Kubo M."/>
            <person name="Kyozuka J."/>
            <person name="Lagercrantz U."/>
            <person name="Lin S."/>
            <person name="Lindquist E."/>
            <person name="Lipzen A."/>
            <person name="Lu C."/>
            <person name="Luna E."/>
            <person name="Martienssen R."/>
            <person name="Minamino N."/>
            <person name="Mizutani M."/>
            <person name="Mizutani M."/>
            <person name="Mochizuki N."/>
            <person name="Monte I."/>
            <person name="Mosher R."/>
            <person name="Nagasaki H."/>
            <person name="Nakagami H."/>
            <person name="Naramoto S."/>
            <person name="Nishitani K."/>
            <person name="Ohtani M."/>
            <person name="Okamoto T."/>
            <person name="Okumura M."/>
            <person name="Phillips J."/>
            <person name="Pollak B."/>
            <person name="Reinders A."/>
            <person name="Roevekamp M."/>
            <person name="Sano R."/>
            <person name="Sawa S."/>
            <person name="Schmid M."/>
            <person name="Shirakawa M."/>
            <person name="Solano R."/>
            <person name="Spunde A."/>
            <person name="Suetsugu N."/>
            <person name="Sugano S."/>
            <person name="Sugiyama A."/>
            <person name="Sun R."/>
            <person name="Suzuki Y."/>
            <person name="Takenaka M."/>
            <person name="Takezawa D."/>
            <person name="Tomogane H."/>
            <person name="Tsuzuki M."/>
            <person name="Ueda T."/>
            <person name="Umeda M."/>
            <person name="Ward J."/>
            <person name="Watanabe Y."/>
            <person name="Yazaki K."/>
            <person name="Yokoyama R."/>
            <person name="Yoshitake Y."/>
            <person name="Yotsui I."/>
            <person name="Zachgo S."/>
            <person name="Schmutz J."/>
        </authorList>
    </citation>
    <scope>NUCLEOTIDE SEQUENCE [LARGE SCALE GENOMIC DNA]</scope>
    <source>
        <strain evidence="2">cv. B-3</strain>
    </source>
</reference>
<evidence type="ECO:0000313" key="2">
    <source>
        <dbReference type="Proteomes" id="UP000264353"/>
    </source>
</evidence>
<dbReference type="AlphaFoldDB" id="A0A397Z5H7"/>
<protein>
    <submittedName>
        <fullName evidence="1">Uncharacterized protein</fullName>
    </submittedName>
</protein>
<organism evidence="1 2">
    <name type="scientific">Brassica campestris</name>
    <name type="common">Field mustard</name>
    <dbReference type="NCBI Taxonomy" id="3711"/>
    <lineage>
        <taxon>Eukaryota</taxon>
        <taxon>Viridiplantae</taxon>
        <taxon>Streptophyta</taxon>
        <taxon>Embryophyta</taxon>
        <taxon>Tracheophyta</taxon>
        <taxon>Spermatophyta</taxon>
        <taxon>Magnoliopsida</taxon>
        <taxon>eudicotyledons</taxon>
        <taxon>Gunneridae</taxon>
        <taxon>Pentapetalae</taxon>
        <taxon>rosids</taxon>
        <taxon>malvids</taxon>
        <taxon>Brassicales</taxon>
        <taxon>Brassicaceae</taxon>
        <taxon>Brassiceae</taxon>
        <taxon>Brassica</taxon>
    </lineage>
</organism>
<proteinExistence type="predicted"/>
<dbReference type="Proteomes" id="UP000264353">
    <property type="component" value="Chromosome A6"/>
</dbReference>
<evidence type="ECO:0000313" key="1">
    <source>
        <dbReference type="EMBL" id="RID60228.1"/>
    </source>
</evidence>
<sequence length="59" mass="7044">MKVSNLWLLISPNIQNKNTSVCYIVMSRICCDMVHLAHHPELKQYEKIYVLDRELVVKW</sequence>
<name>A0A397Z5H7_BRACM</name>